<comment type="caution">
    <text evidence="1">The sequence shown here is derived from an EMBL/GenBank/DDBJ whole genome shotgun (WGS) entry which is preliminary data.</text>
</comment>
<organism evidence="1 2">
    <name type="scientific">Brassica carinata</name>
    <name type="common">Ethiopian mustard</name>
    <name type="synonym">Abyssinian cabbage</name>
    <dbReference type="NCBI Taxonomy" id="52824"/>
    <lineage>
        <taxon>Eukaryota</taxon>
        <taxon>Viridiplantae</taxon>
        <taxon>Streptophyta</taxon>
        <taxon>Embryophyta</taxon>
        <taxon>Tracheophyta</taxon>
        <taxon>Spermatophyta</taxon>
        <taxon>Magnoliopsida</taxon>
        <taxon>eudicotyledons</taxon>
        <taxon>Gunneridae</taxon>
        <taxon>Pentapetalae</taxon>
        <taxon>rosids</taxon>
        <taxon>malvids</taxon>
        <taxon>Brassicales</taxon>
        <taxon>Brassicaceae</taxon>
        <taxon>Brassiceae</taxon>
        <taxon>Brassica</taxon>
    </lineage>
</organism>
<proteinExistence type="predicted"/>
<gene>
    <name evidence="1" type="ORF">Bca52824_065390</name>
</gene>
<dbReference type="Proteomes" id="UP000886595">
    <property type="component" value="Unassembled WGS sequence"/>
</dbReference>
<sequence>MSRDSTVELKRRRLKSNKWLEISIRSVAKKLLDEKLSYILKVAPDKVEEAKAAEAQLEHTEKVRGTQEEIEKLKTATEDTLDKASRADAAEYAVEGELGRCQLRKLSIKFWRKPGHALNDRDNKT</sequence>
<dbReference type="EMBL" id="JAAMPC010000013">
    <property type="protein sequence ID" value="KAG2270835.1"/>
    <property type="molecule type" value="Genomic_DNA"/>
</dbReference>
<reference evidence="1 2" key="1">
    <citation type="submission" date="2020-02" db="EMBL/GenBank/DDBJ databases">
        <authorList>
            <person name="Ma Q."/>
            <person name="Huang Y."/>
            <person name="Song X."/>
            <person name="Pei D."/>
        </authorList>
    </citation>
    <scope>NUCLEOTIDE SEQUENCE [LARGE SCALE GENOMIC DNA]</scope>
    <source>
        <strain evidence="1">Sxm20200214</strain>
        <tissue evidence="1">Leaf</tissue>
    </source>
</reference>
<protein>
    <submittedName>
        <fullName evidence="1">Uncharacterized protein</fullName>
    </submittedName>
</protein>
<evidence type="ECO:0000313" key="1">
    <source>
        <dbReference type="EMBL" id="KAG2270835.1"/>
    </source>
</evidence>
<keyword evidence="2" id="KW-1185">Reference proteome</keyword>
<name>A0A8X7QLR3_BRACI</name>
<evidence type="ECO:0000313" key="2">
    <source>
        <dbReference type="Proteomes" id="UP000886595"/>
    </source>
</evidence>
<accession>A0A8X7QLR3</accession>
<dbReference type="AlphaFoldDB" id="A0A8X7QLR3"/>